<dbReference type="InterPro" id="IPR027417">
    <property type="entry name" value="P-loop_NTPase"/>
</dbReference>
<feature type="compositionally biased region" description="Basic and acidic residues" evidence="1">
    <location>
        <begin position="471"/>
        <end position="481"/>
    </location>
</feature>
<organism evidence="4 5">
    <name type="scientific">Mesorhizobium tamadayense</name>
    <dbReference type="NCBI Taxonomy" id="425306"/>
    <lineage>
        <taxon>Bacteria</taxon>
        <taxon>Pseudomonadati</taxon>
        <taxon>Pseudomonadota</taxon>
        <taxon>Alphaproteobacteria</taxon>
        <taxon>Hyphomicrobiales</taxon>
        <taxon>Phyllobacteriaceae</taxon>
        <taxon>Mesorhizobium</taxon>
    </lineage>
</organism>
<keyword evidence="4" id="KW-0547">Nucleotide-binding</keyword>
<accession>A0A3P3F3I4</accession>
<dbReference type="Pfam" id="PF03008">
    <property type="entry name" value="DUF234"/>
    <property type="match status" value="1"/>
</dbReference>
<proteinExistence type="predicted"/>
<evidence type="ECO:0000259" key="3">
    <source>
        <dbReference type="Pfam" id="PF03008"/>
    </source>
</evidence>
<dbReference type="Gene3D" id="3.40.50.300">
    <property type="entry name" value="P-loop containing nucleotide triphosphate hydrolases"/>
    <property type="match status" value="1"/>
</dbReference>
<evidence type="ECO:0000259" key="2">
    <source>
        <dbReference type="Pfam" id="PF01637"/>
    </source>
</evidence>
<feature type="domain" description="DUF234" evidence="3">
    <location>
        <begin position="314"/>
        <end position="405"/>
    </location>
</feature>
<feature type="region of interest" description="Disordered" evidence="1">
    <location>
        <begin position="460"/>
        <end position="481"/>
    </location>
</feature>
<dbReference type="Proteomes" id="UP000273786">
    <property type="component" value="Unassembled WGS sequence"/>
</dbReference>
<dbReference type="Gene3D" id="1.10.10.10">
    <property type="entry name" value="Winged helix-like DNA-binding domain superfamily/Winged helix DNA-binding domain"/>
    <property type="match status" value="1"/>
</dbReference>
<dbReference type="AlphaFoldDB" id="A0A3P3F3I4"/>
<reference evidence="4 5" key="1">
    <citation type="submission" date="2018-11" db="EMBL/GenBank/DDBJ databases">
        <title>the genome of Mesorhizobium tamadayense DSM 28320.</title>
        <authorList>
            <person name="Gao J."/>
        </authorList>
    </citation>
    <scope>NUCLEOTIDE SEQUENCE [LARGE SCALE GENOMIC DNA]</scope>
    <source>
        <strain evidence="4 5">DSM 28320</strain>
    </source>
</reference>
<dbReference type="InterPro" id="IPR036390">
    <property type="entry name" value="WH_DNA-bd_sf"/>
</dbReference>
<dbReference type="EMBL" id="RQXT01000053">
    <property type="protein sequence ID" value="RRH93199.1"/>
    <property type="molecule type" value="Genomic_DNA"/>
</dbReference>
<sequence>MDHFIGRERELRLLERELDKRSASLVIAYGRRRIGKSRLLRQAAANRNEIYFQATRVSSVLNMEQFKLEVARVLGPSPVLASLDSWEGIFHFVADVAKAKPGTVVTIDEFPYLVDQDSALPSVIQRFWDSEVARAGNLKVILCGSAVAQMEDLLAEKNPLYGRMTLRLEVRQLPLRDLAGFFPEYGAEQLIETYAIFGGVPHYLTLCDPHASLRDNVINLLLTETGTLIDEPNTLLQSELREPGIYASIVAAISEGLHSAGDIATRLQMPTTAVGQYLDRLERLHLVSGVRSLDAAEKTRNKRVVLTDRLMGFWHRFVRPNLTAINGGYGAETYDQYIQRRFPEYMGGAFEGICLDYARLHLAEVLGSPAREVGSIWGHADFDIDVAGRLLDETFFYGECKWRSVKIDIGMLDLLRKRSETTSYGRDKPGKQYLLFSRNGCKPKVAELARTDASVHIIGPEDLTSAPTPDLADRPARSIKP</sequence>
<dbReference type="InterPro" id="IPR011579">
    <property type="entry name" value="ATPase_dom"/>
</dbReference>
<comment type="caution">
    <text evidence="4">The sequence shown here is derived from an EMBL/GenBank/DDBJ whole genome shotgun (WGS) entry which is preliminary data.</text>
</comment>
<dbReference type="RefSeq" id="WP_125005387.1">
    <property type="nucleotide sequence ID" value="NZ_RQXT01000053.1"/>
</dbReference>
<keyword evidence="5" id="KW-1185">Reference proteome</keyword>
<dbReference type="OrthoDB" id="9801758at2"/>
<keyword evidence="4" id="KW-0067">ATP-binding</keyword>
<dbReference type="InterPro" id="IPR036388">
    <property type="entry name" value="WH-like_DNA-bd_sf"/>
</dbReference>
<dbReference type="InterPro" id="IPR004256">
    <property type="entry name" value="DUF234"/>
</dbReference>
<dbReference type="GO" id="GO:0005524">
    <property type="term" value="F:ATP binding"/>
    <property type="evidence" value="ECO:0007669"/>
    <property type="project" value="UniProtKB-KW"/>
</dbReference>
<protein>
    <submittedName>
        <fullName evidence="4">ATP-binding protein</fullName>
    </submittedName>
</protein>
<evidence type="ECO:0000313" key="4">
    <source>
        <dbReference type="EMBL" id="RRH93199.1"/>
    </source>
</evidence>
<dbReference type="PANTHER" id="PTHR34704">
    <property type="entry name" value="ATPASE"/>
    <property type="match status" value="1"/>
</dbReference>
<dbReference type="SUPFAM" id="SSF52540">
    <property type="entry name" value="P-loop containing nucleoside triphosphate hydrolases"/>
    <property type="match status" value="1"/>
</dbReference>
<feature type="domain" description="ATPase" evidence="2">
    <location>
        <begin position="4"/>
        <end position="205"/>
    </location>
</feature>
<name>A0A3P3F3I4_9HYPH</name>
<dbReference type="SUPFAM" id="SSF46785">
    <property type="entry name" value="Winged helix' DNA-binding domain"/>
    <property type="match status" value="1"/>
</dbReference>
<gene>
    <name evidence="4" type="ORF">EH240_30085</name>
</gene>
<evidence type="ECO:0000313" key="5">
    <source>
        <dbReference type="Proteomes" id="UP000273786"/>
    </source>
</evidence>
<dbReference type="Pfam" id="PF01637">
    <property type="entry name" value="ATPase_2"/>
    <property type="match status" value="1"/>
</dbReference>
<evidence type="ECO:0000256" key="1">
    <source>
        <dbReference type="SAM" id="MobiDB-lite"/>
    </source>
</evidence>
<dbReference type="PANTHER" id="PTHR34704:SF1">
    <property type="entry name" value="ATPASE"/>
    <property type="match status" value="1"/>
</dbReference>